<dbReference type="AlphaFoldDB" id="A0A1N6XWR4"/>
<reference evidence="3 4" key="1">
    <citation type="submission" date="2017-01" db="EMBL/GenBank/DDBJ databases">
        <authorList>
            <person name="Mah S.A."/>
            <person name="Swanson W.J."/>
            <person name="Moy G.W."/>
            <person name="Vacquier V.D."/>
        </authorList>
    </citation>
    <scope>NUCLEOTIDE SEQUENCE [LARGE SCALE GENOMIC DNA]</scope>
    <source>
        <strain evidence="3 4">NIO-1016</strain>
    </source>
</reference>
<dbReference type="PANTHER" id="PTHR33745:SF3">
    <property type="entry name" value="RSBT CO-ANTAGONIST PROTEIN RSBRC"/>
    <property type="match status" value="1"/>
</dbReference>
<dbReference type="InterPro" id="IPR051932">
    <property type="entry name" value="Bact_StressResp_Reg"/>
</dbReference>
<proteinExistence type="predicted"/>
<dbReference type="InterPro" id="IPR036513">
    <property type="entry name" value="STAS_dom_sf"/>
</dbReference>
<keyword evidence="1" id="KW-0597">Phosphoprotein</keyword>
<evidence type="ECO:0000313" key="3">
    <source>
        <dbReference type="EMBL" id="SIR06845.1"/>
    </source>
</evidence>
<dbReference type="SUPFAM" id="SSF52091">
    <property type="entry name" value="SpoIIaa-like"/>
    <property type="match status" value="1"/>
</dbReference>
<sequence length="283" mass="32544">MAYMQKNVELKDFLLEKAWDLTEQWYDSLDKSDPTGVYSTKDPAAIKVLKEQNYSFHLLFCNLFVQDEDEFLRSLEKWVHAVASDDEHLSTPGHFIIREFFRTREQYLGFIQEFIADGTKSFSHEDVSLLNREVTNAIDKIVIWYMEKFHEFSLKRLRSQQEMINELSAPVITLNGDIALLPLVGDIDTMRAKYILEQTLHQCSEKSVSTLLIDLSGVVMIDTMVAHQLFQLIESLELIGVKAILSGIRPEIAQTSIQLGLNFDKVDVSSNLSRSIQTLFQTK</sequence>
<evidence type="ECO:0000256" key="1">
    <source>
        <dbReference type="ARBA" id="ARBA00022553"/>
    </source>
</evidence>
<protein>
    <submittedName>
        <fullName evidence="3">RsbT co-antagonist protein RsbR</fullName>
    </submittedName>
</protein>
<feature type="domain" description="STAS" evidence="2">
    <location>
        <begin position="168"/>
        <end position="279"/>
    </location>
</feature>
<dbReference type="CDD" id="cd07041">
    <property type="entry name" value="STAS_RsbR_RsbS_like"/>
    <property type="match status" value="1"/>
</dbReference>
<dbReference type="PANTHER" id="PTHR33745">
    <property type="entry name" value="RSBT ANTAGONIST PROTEIN RSBS-RELATED"/>
    <property type="match status" value="1"/>
</dbReference>
<dbReference type="Pfam" id="PF01740">
    <property type="entry name" value="STAS"/>
    <property type="match status" value="1"/>
</dbReference>
<dbReference type="PROSITE" id="PS50801">
    <property type="entry name" value="STAS"/>
    <property type="match status" value="1"/>
</dbReference>
<organism evidence="3 4">
    <name type="scientific">Domibacillus enclensis</name>
    <dbReference type="NCBI Taxonomy" id="1017273"/>
    <lineage>
        <taxon>Bacteria</taxon>
        <taxon>Bacillati</taxon>
        <taxon>Bacillota</taxon>
        <taxon>Bacilli</taxon>
        <taxon>Bacillales</taxon>
        <taxon>Bacillaceae</taxon>
        <taxon>Domibacillus</taxon>
    </lineage>
</organism>
<accession>A0A1N6XWR4</accession>
<gene>
    <name evidence="3" type="ORF">SAMN05443094_10579</name>
</gene>
<dbReference type="STRING" id="1017273.SAMN05443094_10579"/>
<dbReference type="Gene3D" id="3.30.750.24">
    <property type="entry name" value="STAS domain"/>
    <property type="match status" value="1"/>
</dbReference>
<dbReference type="InterPro" id="IPR002645">
    <property type="entry name" value="STAS_dom"/>
</dbReference>
<evidence type="ECO:0000313" key="4">
    <source>
        <dbReference type="Proteomes" id="UP000186385"/>
    </source>
</evidence>
<dbReference type="Proteomes" id="UP000186385">
    <property type="component" value="Unassembled WGS sequence"/>
</dbReference>
<name>A0A1N6XWR4_9BACI</name>
<evidence type="ECO:0000259" key="2">
    <source>
        <dbReference type="PROSITE" id="PS50801"/>
    </source>
</evidence>
<dbReference type="EMBL" id="FTLX01000005">
    <property type="protein sequence ID" value="SIR06845.1"/>
    <property type="molecule type" value="Genomic_DNA"/>
</dbReference>